<keyword evidence="4" id="KW-0964">Secreted</keyword>
<evidence type="ECO:0000256" key="2">
    <source>
        <dbReference type="ARBA" id="ARBA00004613"/>
    </source>
</evidence>
<protein>
    <recommendedName>
        <fullName evidence="14">Zinc carboxypeptidase A 1</fullName>
    </recommendedName>
</protein>
<feature type="signal peptide" evidence="16">
    <location>
        <begin position="1"/>
        <end position="21"/>
    </location>
</feature>
<dbReference type="GO" id="GO:0008270">
    <property type="term" value="F:zinc ion binding"/>
    <property type="evidence" value="ECO:0007669"/>
    <property type="project" value="InterPro"/>
</dbReference>
<dbReference type="Pfam" id="PF02244">
    <property type="entry name" value="Propep_M14"/>
    <property type="match status" value="1"/>
</dbReference>
<feature type="chain" id="PRO_5041235284" description="Zinc carboxypeptidase A 1" evidence="16">
    <location>
        <begin position="22"/>
        <end position="415"/>
    </location>
</feature>
<keyword evidence="11" id="KW-0482">Metalloprotease</keyword>
<evidence type="ECO:0000256" key="7">
    <source>
        <dbReference type="ARBA" id="ARBA00022723"/>
    </source>
</evidence>
<evidence type="ECO:0000256" key="5">
    <source>
        <dbReference type="ARBA" id="ARBA00022645"/>
    </source>
</evidence>
<evidence type="ECO:0000256" key="6">
    <source>
        <dbReference type="ARBA" id="ARBA00022670"/>
    </source>
</evidence>
<proteinExistence type="inferred from homology"/>
<evidence type="ECO:0000256" key="13">
    <source>
        <dbReference type="ARBA" id="ARBA00057299"/>
    </source>
</evidence>
<dbReference type="EMBL" id="JALNTZ010000002">
    <property type="protein sequence ID" value="KAJ3662738.1"/>
    <property type="molecule type" value="Genomic_DNA"/>
</dbReference>
<comment type="function">
    <text evidence="13">Involved in the digestion of the blood meal.</text>
</comment>
<keyword evidence="6" id="KW-0645">Protease</keyword>
<comment type="similarity">
    <text evidence="3 15">Belongs to the peptidase M14 family.</text>
</comment>
<dbReference type="PANTHER" id="PTHR11705">
    <property type="entry name" value="PROTEASE FAMILY M14 CARBOXYPEPTIDASE A,B"/>
    <property type="match status" value="1"/>
</dbReference>
<keyword evidence="12" id="KW-1015">Disulfide bond</keyword>
<dbReference type="GO" id="GO:0005615">
    <property type="term" value="C:extracellular space"/>
    <property type="evidence" value="ECO:0007669"/>
    <property type="project" value="TreeGrafter"/>
</dbReference>
<dbReference type="InterPro" id="IPR036990">
    <property type="entry name" value="M14A-like_propep"/>
</dbReference>
<evidence type="ECO:0000256" key="4">
    <source>
        <dbReference type="ARBA" id="ARBA00022525"/>
    </source>
</evidence>
<dbReference type="SUPFAM" id="SSF53187">
    <property type="entry name" value="Zn-dependent exopeptidases"/>
    <property type="match status" value="1"/>
</dbReference>
<dbReference type="Proteomes" id="UP001168821">
    <property type="component" value="Unassembled WGS sequence"/>
</dbReference>
<evidence type="ECO:0000256" key="11">
    <source>
        <dbReference type="ARBA" id="ARBA00023049"/>
    </source>
</evidence>
<evidence type="ECO:0000259" key="17">
    <source>
        <dbReference type="PROSITE" id="PS52035"/>
    </source>
</evidence>
<accession>A0AA38MPB1</accession>
<organism evidence="18 19">
    <name type="scientific">Zophobas morio</name>
    <dbReference type="NCBI Taxonomy" id="2755281"/>
    <lineage>
        <taxon>Eukaryota</taxon>
        <taxon>Metazoa</taxon>
        <taxon>Ecdysozoa</taxon>
        <taxon>Arthropoda</taxon>
        <taxon>Hexapoda</taxon>
        <taxon>Insecta</taxon>
        <taxon>Pterygota</taxon>
        <taxon>Neoptera</taxon>
        <taxon>Endopterygota</taxon>
        <taxon>Coleoptera</taxon>
        <taxon>Polyphaga</taxon>
        <taxon>Cucujiformia</taxon>
        <taxon>Tenebrionidae</taxon>
        <taxon>Zophobas</taxon>
    </lineage>
</organism>
<evidence type="ECO:0000256" key="9">
    <source>
        <dbReference type="ARBA" id="ARBA00022801"/>
    </source>
</evidence>
<keyword evidence="9" id="KW-0378">Hydrolase</keyword>
<evidence type="ECO:0000256" key="8">
    <source>
        <dbReference type="ARBA" id="ARBA00022729"/>
    </source>
</evidence>
<keyword evidence="5" id="KW-0121">Carboxypeptidase</keyword>
<keyword evidence="10" id="KW-0862">Zinc</keyword>
<evidence type="ECO:0000313" key="19">
    <source>
        <dbReference type="Proteomes" id="UP001168821"/>
    </source>
</evidence>
<dbReference type="GO" id="GO:0006508">
    <property type="term" value="P:proteolysis"/>
    <property type="evidence" value="ECO:0007669"/>
    <property type="project" value="UniProtKB-KW"/>
</dbReference>
<dbReference type="InterPro" id="IPR003146">
    <property type="entry name" value="M14A_act_pep"/>
</dbReference>
<dbReference type="InterPro" id="IPR000834">
    <property type="entry name" value="Peptidase_M14"/>
</dbReference>
<name>A0AA38MPB1_9CUCU</name>
<evidence type="ECO:0000313" key="18">
    <source>
        <dbReference type="EMBL" id="KAJ3662738.1"/>
    </source>
</evidence>
<feature type="domain" description="Peptidase M14" evidence="17">
    <location>
        <begin position="118"/>
        <end position="410"/>
    </location>
</feature>
<evidence type="ECO:0000256" key="10">
    <source>
        <dbReference type="ARBA" id="ARBA00022833"/>
    </source>
</evidence>
<evidence type="ECO:0000256" key="3">
    <source>
        <dbReference type="ARBA" id="ARBA00005988"/>
    </source>
</evidence>
<dbReference type="Gene3D" id="3.40.630.10">
    <property type="entry name" value="Zn peptidases"/>
    <property type="match status" value="1"/>
</dbReference>
<evidence type="ECO:0000256" key="14">
    <source>
        <dbReference type="ARBA" id="ARBA00069039"/>
    </source>
</evidence>
<reference evidence="18" key="1">
    <citation type="journal article" date="2023" name="G3 (Bethesda)">
        <title>Whole genome assemblies of Zophobas morio and Tenebrio molitor.</title>
        <authorList>
            <person name="Kaur S."/>
            <person name="Stinson S.A."/>
            <person name="diCenzo G.C."/>
        </authorList>
    </citation>
    <scope>NUCLEOTIDE SEQUENCE</scope>
    <source>
        <strain evidence="18">QUZm001</strain>
    </source>
</reference>
<dbReference type="SMART" id="SM00631">
    <property type="entry name" value="Zn_pept"/>
    <property type="match status" value="1"/>
</dbReference>
<dbReference type="GO" id="GO:0004181">
    <property type="term" value="F:metallocarboxypeptidase activity"/>
    <property type="evidence" value="ECO:0007669"/>
    <property type="project" value="InterPro"/>
</dbReference>
<dbReference type="AlphaFoldDB" id="A0AA38MPB1"/>
<evidence type="ECO:0000256" key="1">
    <source>
        <dbReference type="ARBA" id="ARBA00001947"/>
    </source>
</evidence>
<sequence length="415" mass="47655">MKMYTTFVFLLFITFFGQNWGEQVRYDGFKVYRLTPKSQEAVENLRTLESTNSGYDFWTDVRGVGHPVDIMVPPHYKYRFNDVISSGGFDARVYVPDVQKLIDNETPRKSTRQLEWTEYHDLEEIYQFLRDLVKQYPDIVTLISAGRTYEGRDILGVKVSYSPANENRTAFIESNIHAREWITSAVATWTLNELLTSNEPNVRQVAESHDWYFVPVFNPDGFVYTKTTNRMWRKTRTPYFLCNGVDPNRNWGYHFNDGGSSGDPCSDTYRGPSAFSETSTRTISEFITTIAPKLQAYISLHSYSQMFLLPYGFSSAHLDNYDQLYEVGIKAAASLAQRNGTEYTVGNIVEIMYVASGGSMDWVKGTFGTPITYTYELRDKGTYGFILPPDQILPCAEETFDSLITIFEEFDKLLP</sequence>
<comment type="caution">
    <text evidence="18">The sequence shown here is derived from an EMBL/GenBank/DDBJ whole genome shotgun (WGS) entry which is preliminary data.</text>
</comment>
<feature type="active site" description="Proton donor/acceptor" evidence="15">
    <location>
        <position position="376"/>
    </location>
</feature>
<keyword evidence="8 16" id="KW-0732">Signal</keyword>
<dbReference type="PANTHER" id="PTHR11705:SF153">
    <property type="entry name" value="ZINC CARBOXYPEPTIDASE A 1-LIKE PROTEIN"/>
    <property type="match status" value="1"/>
</dbReference>
<dbReference type="Pfam" id="PF00246">
    <property type="entry name" value="Peptidase_M14"/>
    <property type="match status" value="1"/>
</dbReference>
<evidence type="ECO:0000256" key="16">
    <source>
        <dbReference type="SAM" id="SignalP"/>
    </source>
</evidence>
<dbReference type="PRINTS" id="PR00765">
    <property type="entry name" value="CRBOXYPTASEA"/>
</dbReference>
<dbReference type="CDD" id="cd03860">
    <property type="entry name" value="M14_CP_A-B_like"/>
    <property type="match status" value="1"/>
</dbReference>
<dbReference type="SUPFAM" id="SSF54897">
    <property type="entry name" value="Protease propeptides/inhibitors"/>
    <property type="match status" value="1"/>
</dbReference>
<evidence type="ECO:0000256" key="12">
    <source>
        <dbReference type="ARBA" id="ARBA00023157"/>
    </source>
</evidence>
<keyword evidence="7" id="KW-0479">Metal-binding</keyword>
<dbReference type="FunFam" id="3.40.630.10:FF:000040">
    <property type="entry name" value="zinc carboxypeptidase"/>
    <property type="match status" value="1"/>
</dbReference>
<dbReference type="InterPro" id="IPR057247">
    <property type="entry name" value="CARBOXYPEPT_ZN_2"/>
</dbReference>
<dbReference type="PROSITE" id="PS00133">
    <property type="entry name" value="CARBOXYPEPT_ZN_2"/>
    <property type="match status" value="1"/>
</dbReference>
<dbReference type="Gene3D" id="3.30.70.340">
    <property type="entry name" value="Metallocarboxypeptidase-like"/>
    <property type="match status" value="1"/>
</dbReference>
<gene>
    <name evidence="18" type="ORF">Zmor_007069</name>
</gene>
<keyword evidence="19" id="KW-1185">Reference proteome</keyword>
<dbReference type="PROSITE" id="PS52035">
    <property type="entry name" value="PEPTIDASE_M14"/>
    <property type="match status" value="1"/>
</dbReference>
<comment type="subcellular location">
    <subcellularLocation>
        <location evidence="2">Secreted</location>
    </subcellularLocation>
</comment>
<evidence type="ECO:0000256" key="15">
    <source>
        <dbReference type="PROSITE-ProRule" id="PRU01379"/>
    </source>
</evidence>
<comment type="cofactor">
    <cofactor evidence="1">
        <name>Zn(2+)</name>
        <dbReference type="ChEBI" id="CHEBI:29105"/>
    </cofactor>
</comment>
<dbReference type="FunFam" id="3.30.70.340:FF:000002">
    <property type="entry name" value="Carboxypeptidase A"/>
    <property type="match status" value="1"/>
</dbReference>